<reference evidence="5 6" key="1">
    <citation type="submission" date="2014-07" db="EMBL/GenBank/DDBJ databases">
        <authorList>
            <person name="Lee K."/>
            <person name="Lim J.Y."/>
            <person name="Hwang I."/>
        </authorList>
    </citation>
    <scope>NUCLEOTIDE SEQUENCE [LARGE SCALE GENOMIC DNA]</scope>
    <source>
        <strain evidence="5 6">KL28</strain>
    </source>
</reference>
<organism evidence="5 6">
    <name type="scientific">Pseudomonas alkylphenolica</name>
    <dbReference type="NCBI Taxonomy" id="237609"/>
    <lineage>
        <taxon>Bacteria</taxon>
        <taxon>Pseudomonadati</taxon>
        <taxon>Pseudomonadota</taxon>
        <taxon>Gammaproteobacteria</taxon>
        <taxon>Pseudomonadales</taxon>
        <taxon>Pseudomonadaceae</taxon>
        <taxon>Pseudomonas</taxon>
    </lineage>
</organism>
<dbReference type="Pfam" id="PF00196">
    <property type="entry name" value="GerE"/>
    <property type="match status" value="1"/>
</dbReference>
<keyword evidence="3" id="KW-0804">Transcription</keyword>
<dbReference type="SMART" id="SM00421">
    <property type="entry name" value="HTH_LUXR"/>
    <property type="match status" value="1"/>
</dbReference>
<dbReference type="AlphaFoldDB" id="A0A077F7D8"/>
<dbReference type="InterPro" id="IPR027417">
    <property type="entry name" value="P-loop_NTPase"/>
</dbReference>
<dbReference type="Pfam" id="PF25873">
    <property type="entry name" value="WHD_MalT"/>
    <property type="match status" value="1"/>
</dbReference>
<dbReference type="InterPro" id="IPR041617">
    <property type="entry name" value="TPR_MalT"/>
</dbReference>
<dbReference type="Proteomes" id="UP000028931">
    <property type="component" value="Chromosome"/>
</dbReference>
<dbReference type="InterPro" id="IPR036388">
    <property type="entry name" value="WH-like_DNA-bd_sf"/>
</dbReference>
<evidence type="ECO:0000256" key="2">
    <source>
        <dbReference type="ARBA" id="ARBA00023125"/>
    </source>
</evidence>
<keyword evidence="2" id="KW-0238">DNA-binding</keyword>
<protein>
    <submittedName>
        <fullName evidence="5">LuxR family ATP-dependent transcriptional regulator</fullName>
    </submittedName>
</protein>
<dbReference type="CDD" id="cd06170">
    <property type="entry name" value="LuxR_C_like"/>
    <property type="match status" value="1"/>
</dbReference>
<gene>
    <name evidence="5" type="ORF">PSAKL28_22410</name>
</gene>
<dbReference type="InterPro" id="IPR059106">
    <property type="entry name" value="WHD_MalT"/>
</dbReference>
<dbReference type="RefSeq" id="WP_038610257.1">
    <property type="nucleotide sequence ID" value="NZ_CP009048.1"/>
</dbReference>
<dbReference type="PANTHER" id="PTHR44688">
    <property type="entry name" value="DNA-BINDING TRANSCRIPTIONAL ACTIVATOR DEVR_DOSR"/>
    <property type="match status" value="1"/>
</dbReference>
<dbReference type="Pfam" id="PF17874">
    <property type="entry name" value="TPR_MalT"/>
    <property type="match status" value="1"/>
</dbReference>
<dbReference type="Gene3D" id="1.10.10.10">
    <property type="entry name" value="Winged helix-like DNA-binding domain superfamily/Winged helix DNA-binding domain"/>
    <property type="match status" value="1"/>
</dbReference>
<dbReference type="PRINTS" id="PR00038">
    <property type="entry name" value="HTHLUXR"/>
</dbReference>
<dbReference type="EMBL" id="CP009048">
    <property type="protein sequence ID" value="AIL61457.1"/>
    <property type="molecule type" value="Genomic_DNA"/>
</dbReference>
<evidence type="ECO:0000259" key="4">
    <source>
        <dbReference type="PROSITE" id="PS50043"/>
    </source>
</evidence>
<feature type="domain" description="HTH luxR-type" evidence="4">
    <location>
        <begin position="835"/>
        <end position="900"/>
    </location>
</feature>
<dbReference type="Gene3D" id="3.40.50.300">
    <property type="entry name" value="P-loop containing nucleotide triphosphate hydrolases"/>
    <property type="match status" value="1"/>
</dbReference>
<keyword evidence="1" id="KW-0805">Transcription regulation</keyword>
<dbReference type="KEGG" id="palk:PSAKL28_22410"/>
<sequence length="903" mass="99699">MHTNVINAGDLLVATKFSPPRLNARHIVRSQLLGRLRESQPCSATLITGGAGFGKTILLAQWRLELMKAGLDVAWISFSLDDRQFGSFLSYLLEALQRLGIAIEQDWLHSDGSEQSINTLIAIVTHAAHGIDKELHLLMDDFHHVESPAAHRLMQKLLDHCPANLHITIASRSTPALSLGRLRMQGHVVEIDTVELPFDTDETRDFFKQNLSTLVLSADEERLIHDLTSGWPASLQPIATMLRVRPSKRAHLRSILRNSADLQAYLAEDVLVCLSPELLEFMEKVSILRRFNADLGAFVSANRHAPEMIKRAEDENLLIYRIESDDSTPWYRFHPLFGEFLTQRLAARGEGAVQALHRRASQWFAEQEYLVEAVRHANLGGDRDYAIKAMEEAASSTWSMAYISPMLSLLERLPQDTLFSHPQLFITGCLTYAFTARPEKAQRWLEQMRRSEAARNPAISSKLVLADAAIALQLDQPRRVISLLEAAHQAPLENRSLRYISFSGLATAYLSVGRAADARKLHEQYPIDLQDRANDMAMVFESTQALARLKEGNARQALSIGESVIARAEEAYGRGSVSANLCAATLCDAYYELDRLDDALRVLANRSGILRSSMPDVMGRASICRARIILQQDSPQAALSFLDTQGAHFQVLGLDRLLALILAEQVRVLVLQGESRRAAEVAGRLANLAAAQRPHAEARGEIDYLVALSRVRLALAGHDGQSALEALPAIHAYVEQATRGRSWVRAHLLSVQVHALLGQTDALLVSLQQALEAGARMGLVRTVLDEGQGVLGLLARHQDAIAWEPAVAEYVQALLSRETPVQAPSPLACAARNTVDSPRASLTPRELEILGLVAQAMSNKRIALTLNITFGTVKWNVKNILAKLGVSSRYAAITLARQQGVLK</sequence>
<dbReference type="GO" id="GO:0006355">
    <property type="term" value="P:regulation of DNA-templated transcription"/>
    <property type="evidence" value="ECO:0007669"/>
    <property type="project" value="InterPro"/>
</dbReference>
<proteinExistence type="predicted"/>
<evidence type="ECO:0000256" key="1">
    <source>
        <dbReference type="ARBA" id="ARBA00023015"/>
    </source>
</evidence>
<dbReference type="HOGENOM" id="CLU_006325_3_1_6"/>
<dbReference type="GO" id="GO:0003677">
    <property type="term" value="F:DNA binding"/>
    <property type="evidence" value="ECO:0007669"/>
    <property type="project" value="UniProtKB-KW"/>
</dbReference>
<evidence type="ECO:0000313" key="5">
    <source>
        <dbReference type="EMBL" id="AIL61457.1"/>
    </source>
</evidence>
<dbReference type="InterPro" id="IPR016032">
    <property type="entry name" value="Sig_transdc_resp-reg_C-effctor"/>
</dbReference>
<evidence type="ECO:0000256" key="3">
    <source>
        <dbReference type="ARBA" id="ARBA00023163"/>
    </source>
</evidence>
<accession>A0A077F7D8</accession>
<evidence type="ECO:0000313" key="6">
    <source>
        <dbReference type="Proteomes" id="UP000028931"/>
    </source>
</evidence>
<dbReference type="InterPro" id="IPR000792">
    <property type="entry name" value="Tscrpt_reg_LuxR_C"/>
</dbReference>
<dbReference type="OrthoDB" id="1123107at2"/>
<dbReference type="SUPFAM" id="SSF46894">
    <property type="entry name" value="C-terminal effector domain of the bipartite response regulators"/>
    <property type="match status" value="1"/>
</dbReference>
<dbReference type="InterPro" id="IPR011990">
    <property type="entry name" value="TPR-like_helical_dom_sf"/>
</dbReference>
<name>A0A077F7D8_9PSED</name>
<dbReference type="PROSITE" id="PS50043">
    <property type="entry name" value="HTH_LUXR_2"/>
    <property type="match status" value="1"/>
</dbReference>
<dbReference type="eggNOG" id="COG2909">
    <property type="taxonomic scope" value="Bacteria"/>
</dbReference>
<dbReference type="Gene3D" id="1.25.40.10">
    <property type="entry name" value="Tetratricopeptide repeat domain"/>
    <property type="match status" value="1"/>
</dbReference>
<dbReference type="PANTHER" id="PTHR44688:SF16">
    <property type="entry name" value="DNA-BINDING TRANSCRIPTIONAL ACTIVATOR DEVR_DOSR"/>
    <property type="match status" value="1"/>
</dbReference>
<dbReference type="SUPFAM" id="SSF52540">
    <property type="entry name" value="P-loop containing nucleoside triphosphate hydrolases"/>
    <property type="match status" value="1"/>
</dbReference>